<feature type="domain" description="Methyltransferase type 11" evidence="10">
    <location>
        <begin position="376"/>
        <end position="475"/>
    </location>
</feature>
<evidence type="ECO:0000256" key="4">
    <source>
        <dbReference type="ARBA" id="ARBA00022679"/>
    </source>
</evidence>
<keyword evidence="4 12" id="KW-0808">Transferase</keyword>
<dbReference type="InterPro" id="IPR041698">
    <property type="entry name" value="Methyltransf_25"/>
</dbReference>
<reference evidence="12" key="1">
    <citation type="submission" date="2021-02" db="EMBL/GenBank/DDBJ databases">
        <title>First Annotated Genome of the Yellow-green Alga Tribonema minus.</title>
        <authorList>
            <person name="Mahan K.M."/>
        </authorList>
    </citation>
    <scope>NUCLEOTIDE SEQUENCE</scope>
    <source>
        <strain evidence="12">UTEX B ZZ1240</strain>
    </source>
</reference>
<dbReference type="GO" id="GO:0000234">
    <property type="term" value="F:phosphoethanolamine N-methyltransferase activity"/>
    <property type="evidence" value="ECO:0007669"/>
    <property type="project" value="UniProtKB-EC"/>
</dbReference>
<comment type="caution">
    <text evidence="12">The sequence shown here is derived from an EMBL/GenBank/DDBJ whole genome shotgun (WGS) entry which is preliminary data.</text>
</comment>
<dbReference type="Proteomes" id="UP000664859">
    <property type="component" value="Unassembled WGS sequence"/>
</dbReference>
<dbReference type="SUPFAM" id="SSF53335">
    <property type="entry name" value="S-adenosyl-L-methionine-dependent methyltransferases"/>
    <property type="match status" value="2"/>
</dbReference>
<dbReference type="CDD" id="cd02440">
    <property type="entry name" value="AdoMet_MTases"/>
    <property type="match status" value="2"/>
</dbReference>
<evidence type="ECO:0000256" key="1">
    <source>
        <dbReference type="ARBA" id="ARBA00004969"/>
    </source>
</evidence>
<evidence type="ECO:0000256" key="7">
    <source>
        <dbReference type="ARBA" id="ARBA00047622"/>
    </source>
</evidence>
<evidence type="ECO:0000313" key="13">
    <source>
        <dbReference type="Proteomes" id="UP000664859"/>
    </source>
</evidence>
<name>A0A836CC57_9STRA</name>
<evidence type="ECO:0000256" key="8">
    <source>
        <dbReference type="ARBA" id="ARBA00047841"/>
    </source>
</evidence>
<evidence type="ECO:0000313" key="12">
    <source>
        <dbReference type="EMBL" id="KAG5180162.1"/>
    </source>
</evidence>
<dbReference type="Pfam" id="PF13649">
    <property type="entry name" value="Methyltransf_25"/>
    <property type="match status" value="1"/>
</dbReference>
<comment type="pathway">
    <text evidence="2">Lipid metabolism.</text>
</comment>
<comment type="catalytic activity">
    <reaction evidence="7">
        <text>phosphoethanolamine + S-adenosyl-L-methionine = N-methylethanolamine phosphate + S-adenosyl-L-homocysteine + H(+)</text>
        <dbReference type="Rhea" id="RHEA:20365"/>
        <dbReference type="ChEBI" id="CHEBI:15378"/>
        <dbReference type="ChEBI" id="CHEBI:57781"/>
        <dbReference type="ChEBI" id="CHEBI:57856"/>
        <dbReference type="ChEBI" id="CHEBI:58190"/>
        <dbReference type="ChEBI" id="CHEBI:59789"/>
        <dbReference type="EC" id="2.1.1.103"/>
    </reaction>
    <physiologicalReaction direction="left-to-right" evidence="7">
        <dbReference type="Rhea" id="RHEA:20366"/>
    </physiologicalReaction>
</comment>
<accession>A0A836CC57</accession>
<dbReference type="PANTHER" id="PTHR44307:SF2">
    <property type="entry name" value="PHOSPHOETHANOLAMINE METHYLTRANSFERASE ISOFORM X1"/>
    <property type="match status" value="1"/>
</dbReference>
<evidence type="ECO:0000256" key="3">
    <source>
        <dbReference type="ARBA" id="ARBA00022603"/>
    </source>
</evidence>
<comment type="catalytic activity">
    <reaction evidence="8">
        <text>N-methylethanolamine phosphate + S-adenosyl-L-methionine = N,N-dimethylethanolamine phosphate + S-adenosyl-L-homocysteine + H(+)</text>
        <dbReference type="Rhea" id="RHEA:25321"/>
        <dbReference type="ChEBI" id="CHEBI:15378"/>
        <dbReference type="ChEBI" id="CHEBI:57781"/>
        <dbReference type="ChEBI" id="CHEBI:57856"/>
        <dbReference type="ChEBI" id="CHEBI:58641"/>
        <dbReference type="ChEBI" id="CHEBI:59789"/>
        <dbReference type="EC" id="2.1.1.103"/>
    </reaction>
    <physiologicalReaction direction="left-to-right" evidence="8">
        <dbReference type="Rhea" id="RHEA:25322"/>
    </physiologicalReaction>
</comment>
<evidence type="ECO:0000256" key="6">
    <source>
        <dbReference type="ARBA" id="ARBA00047619"/>
    </source>
</evidence>
<feature type="region of interest" description="Disordered" evidence="9">
    <location>
        <begin position="252"/>
        <end position="274"/>
    </location>
</feature>
<dbReference type="Gene3D" id="3.40.50.150">
    <property type="entry name" value="Vaccinia Virus protein VP39"/>
    <property type="match status" value="2"/>
</dbReference>
<gene>
    <name evidence="12" type="ORF">JKP88DRAFT_324897</name>
</gene>
<protein>
    <recommendedName>
        <fullName evidence="5">phosphoethanolamine N-methyltransferase</fullName>
        <ecNumber evidence="5">2.1.1.103</ecNumber>
    </recommendedName>
</protein>
<dbReference type="InterPro" id="IPR013216">
    <property type="entry name" value="Methyltransf_11"/>
</dbReference>
<evidence type="ECO:0000256" key="5">
    <source>
        <dbReference type="ARBA" id="ARBA00035674"/>
    </source>
</evidence>
<keyword evidence="3 12" id="KW-0489">Methyltransferase</keyword>
<organism evidence="12 13">
    <name type="scientific">Tribonema minus</name>
    <dbReference type="NCBI Taxonomy" id="303371"/>
    <lineage>
        <taxon>Eukaryota</taxon>
        <taxon>Sar</taxon>
        <taxon>Stramenopiles</taxon>
        <taxon>Ochrophyta</taxon>
        <taxon>PX clade</taxon>
        <taxon>Xanthophyceae</taxon>
        <taxon>Tribonematales</taxon>
        <taxon>Tribonemataceae</taxon>
        <taxon>Tribonema</taxon>
    </lineage>
</organism>
<evidence type="ECO:0000259" key="11">
    <source>
        <dbReference type="Pfam" id="PF13649"/>
    </source>
</evidence>
<sequence length="586" mass="63326">MAAAKGLTFSKLGDWSTMTASRWHDAMYFEGAYFMKLWADTLVYTKEKAAKYCGGAAKCTNVEVGSGTGDVILGMAGDFRYSVGLDINSEFLRYSRARVAKDLDKRVKFIEGSATELTDIIMREVPTVRSGSVVVTCVNNTIGIFPDAIKPATYQQMQELAGPDGIVIVGFWNGNKFGDALQHFYARNPQLCGTMDGADIDWEGHTLTTAGGYRTHWSTPEEARTVLLRYGFDVVDVTEVGVGVLCTCKGRASGKVPPPQLAQPQRRGRGSSRDWTAVAAAATASSNNGSVNGDSRASSPDRRAIETAVAALYEDTYQQQFYREVWGGGRNQHIGLYDAAALGGLPAAARAVEACELATLRLVEKARPAHGARIAEFGSGFGGTARYLAANFDATVVCVDISRHANEVNRQQTREAGLQSKVLVGAERSFFETGEPDASFAMVVSQDTLCHAEDYAGRALEEGARILQPGGVMAFTNIVVDPQARPEELTRVLARLKMSCMDSPDSLIAAAEVAGLELVEFEDTTPSLVQHFSTILEVLDERCDALVATTSEAYVADTVGGLEAWRDAGINGALRWGYFVFRKRSN</sequence>
<keyword evidence="13" id="KW-1185">Reference proteome</keyword>
<dbReference type="GO" id="GO:0032259">
    <property type="term" value="P:methylation"/>
    <property type="evidence" value="ECO:0007669"/>
    <property type="project" value="UniProtKB-KW"/>
</dbReference>
<evidence type="ECO:0000256" key="2">
    <source>
        <dbReference type="ARBA" id="ARBA00005189"/>
    </source>
</evidence>
<comment type="catalytic activity">
    <reaction evidence="6">
        <text>N,N-dimethylethanolamine phosphate + S-adenosyl-L-methionine = phosphocholine + S-adenosyl-L-homocysteine + H(+)</text>
        <dbReference type="Rhea" id="RHEA:25325"/>
        <dbReference type="ChEBI" id="CHEBI:15378"/>
        <dbReference type="ChEBI" id="CHEBI:57856"/>
        <dbReference type="ChEBI" id="CHEBI:58641"/>
        <dbReference type="ChEBI" id="CHEBI:59789"/>
        <dbReference type="ChEBI" id="CHEBI:295975"/>
        <dbReference type="EC" id="2.1.1.103"/>
    </reaction>
    <physiologicalReaction direction="left-to-right" evidence="6">
        <dbReference type="Rhea" id="RHEA:25326"/>
    </physiologicalReaction>
</comment>
<dbReference type="EMBL" id="JAFCMP010000412">
    <property type="protein sequence ID" value="KAG5180162.1"/>
    <property type="molecule type" value="Genomic_DNA"/>
</dbReference>
<comment type="pathway">
    <text evidence="1">Phospholipid metabolism; phosphatidylcholine biosynthesis.</text>
</comment>
<dbReference type="OrthoDB" id="8300214at2759"/>
<dbReference type="AlphaFoldDB" id="A0A836CC57"/>
<proteinExistence type="predicted"/>
<dbReference type="InterPro" id="IPR029063">
    <property type="entry name" value="SAM-dependent_MTases_sf"/>
</dbReference>
<evidence type="ECO:0000259" key="10">
    <source>
        <dbReference type="Pfam" id="PF08241"/>
    </source>
</evidence>
<evidence type="ECO:0000256" key="9">
    <source>
        <dbReference type="SAM" id="MobiDB-lite"/>
    </source>
</evidence>
<dbReference type="Pfam" id="PF08241">
    <property type="entry name" value="Methyltransf_11"/>
    <property type="match status" value="1"/>
</dbReference>
<dbReference type="PANTHER" id="PTHR44307">
    <property type="entry name" value="PHOSPHOETHANOLAMINE METHYLTRANSFERASE"/>
    <property type="match status" value="1"/>
</dbReference>
<dbReference type="EC" id="2.1.1.103" evidence="5"/>
<feature type="domain" description="Methyltransferase" evidence="11">
    <location>
        <begin position="63"/>
        <end position="165"/>
    </location>
</feature>